<name>A0AAV7SZ83_PLEWA</name>
<dbReference type="AlphaFoldDB" id="A0AAV7SZ83"/>
<evidence type="ECO:0000313" key="3">
    <source>
        <dbReference type="Proteomes" id="UP001066276"/>
    </source>
</evidence>
<comment type="caution">
    <text evidence="2">The sequence shown here is derived from an EMBL/GenBank/DDBJ whole genome shotgun (WGS) entry which is preliminary data.</text>
</comment>
<feature type="compositionally biased region" description="Basic residues" evidence="1">
    <location>
        <begin position="139"/>
        <end position="150"/>
    </location>
</feature>
<feature type="region of interest" description="Disordered" evidence="1">
    <location>
        <begin position="46"/>
        <end position="118"/>
    </location>
</feature>
<dbReference type="Proteomes" id="UP001066276">
    <property type="component" value="Chromosome 4_1"/>
</dbReference>
<gene>
    <name evidence="2" type="ORF">NDU88_001445</name>
</gene>
<protein>
    <submittedName>
        <fullName evidence="2">Uncharacterized protein</fullName>
    </submittedName>
</protein>
<sequence>MMEADEERRIWISIGEDTKGRRRVRIEGGDKRIPYLHGAACSFRGREEGDAQKAGSLNQERGVRTLGSGTRSPATLQEECGTGRLGREKISGRQAGKVARPGARNVLSGPRRKRRNAKTGAAAMLALRYSEQWPDRGSNKGRRSIARHHN</sequence>
<keyword evidence="3" id="KW-1185">Reference proteome</keyword>
<evidence type="ECO:0000313" key="2">
    <source>
        <dbReference type="EMBL" id="KAJ1169552.1"/>
    </source>
</evidence>
<organism evidence="2 3">
    <name type="scientific">Pleurodeles waltl</name>
    <name type="common">Iberian ribbed newt</name>
    <dbReference type="NCBI Taxonomy" id="8319"/>
    <lineage>
        <taxon>Eukaryota</taxon>
        <taxon>Metazoa</taxon>
        <taxon>Chordata</taxon>
        <taxon>Craniata</taxon>
        <taxon>Vertebrata</taxon>
        <taxon>Euteleostomi</taxon>
        <taxon>Amphibia</taxon>
        <taxon>Batrachia</taxon>
        <taxon>Caudata</taxon>
        <taxon>Salamandroidea</taxon>
        <taxon>Salamandridae</taxon>
        <taxon>Pleurodelinae</taxon>
        <taxon>Pleurodeles</taxon>
    </lineage>
</organism>
<proteinExistence type="predicted"/>
<accession>A0AAV7SZ83</accession>
<feature type="region of interest" description="Disordered" evidence="1">
    <location>
        <begin position="131"/>
        <end position="150"/>
    </location>
</feature>
<reference evidence="2" key="1">
    <citation type="journal article" date="2022" name="bioRxiv">
        <title>Sequencing and chromosome-scale assembly of the giantPleurodeles waltlgenome.</title>
        <authorList>
            <person name="Brown T."/>
            <person name="Elewa A."/>
            <person name="Iarovenko S."/>
            <person name="Subramanian E."/>
            <person name="Araus A.J."/>
            <person name="Petzold A."/>
            <person name="Susuki M."/>
            <person name="Suzuki K.-i.T."/>
            <person name="Hayashi T."/>
            <person name="Toyoda A."/>
            <person name="Oliveira C."/>
            <person name="Osipova E."/>
            <person name="Leigh N.D."/>
            <person name="Simon A."/>
            <person name="Yun M.H."/>
        </authorList>
    </citation>
    <scope>NUCLEOTIDE SEQUENCE</scope>
    <source>
        <strain evidence="2">20211129_DDA</strain>
        <tissue evidence="2">Liver</tissue>
    </source>
</reference>
<dbReference type="EMBL" id="JANPWB010000007">
    <property type="protein sequence ID" value="KAJ1169552.1"/>
    <property type="molecule type" value="Genomic_DNA"/>
</dbReference>
<evidence type="ECO:0000256" key="1">
    <source>
        <dbReference type="SAM" id="MobiDB-lite"/>
    </source>
</evidence>